<evidence type="ECO:0000256" key="5">
    <source>
        <dbReference type="ARBA" id="ARBA00022989"/>
    </source>
</evidence>
<accession>A0A1Y1IE11</accession>
<evidence type="ECO:0000256" key="6">
    <source>
        <dbReference type="ARBA" id="ARBA00023136"/>
    </source>
</evidence>
<dbReference type="AlphaFoldDB" id="A0A1Y1IE11"/>
<dbReference type="OMA" id="FSLEWQV"/>
<feature type="signal peptide" evidence="8">
    <location>
        <begin position="1"/>
        <end position="22"/>
    </location>
</feature>
<dbReference type="GO" id="GO:0005886">
    <property type="term" value="C:plasma membrane"/>
    <property type="evidence" value="ECO:0007669"/>
    <property type="project" value="UniProtKB-SubCell"/>
</dbReference>
<comment type="similarity">
    <text evidence="2">Belongs to the TMEM8 family.</text>
</comment>
<protein>
    <recommendedName>
        <fullName evidence="9">EGF-like domain-containing protein</fullName>
    </recommendedName>
</protein>
<dbReference type="OrthoDB" id="69646at2759"/>
<dbReference type="Proteomes" id="UP000054558">
    <property type="component" value="Unassembled WGS sequence"/>
</dbReference>
<evidence type="ECO:0000256" key="4">
    <source>
        <dbReference type="ARBA" id="ARBA00022692"/>
    </source>
</evidence>
<reference evidence="10 11" key="1">
    <citation type="journal article" date="2014" name="Nat. Commun.">
        <title>Klebsormidium flaccidum genome reveals primary factors for plant terrestrial adaptation.</title>
        <authorList>
            <person name="Hori K."/>
            <person name="Maruyama F."/>
            <person name="Fujisawa T."/>
            <person name="Togashi T."/>
            <person name="Yamamoto N."/>
            <person name="Seo M."/>
            <person name="Sato S."/>
            <person name="Yamada T."/>
            <person name="Mori H."/>
            <person name="Tajima N."/>
            <person name="Moriyama T."/>
            <person name="Ikeuchi M."/>
            <person name="Watanabe M."/>
            <person name="Wada H."/>
            <person name="Kobayashi K."/>
            <person name="Saito M."/>
            <person name="Masuda T."/>
            <person name="Sasaki-Sekimoto Y."/>
            <person name="Mashiguchi K."/>
            <person name="Awai K."/>
            <person name="Shimojima M."/>
            <person name="Masuda S."/>
            <person name="Iwai M."/>
            <person name="Nobusawa T."/>
            <person name="Narise T."/>
            <person name="Kondo S."/>
            <person name="Saito H."/>
            <person name="Sato R."/>
            <person name="Murakawa M."/>
            <person name="Ihara Y."/>
            <person name="Oshima-Yamada Y."/>
            <person name="Ohtaka K."/>
            <person name="Satoh M."/>
            <person name="Sonobe K."/>
            <person name="Ishii M."/>
            <person name="Ohtani R."/>
            <person name="Kanamori-Sato M."/>
            <person name="Honoki R."/>
            <person name="Miyazaki D."/>
            <person name="Mochizuki H."/>
            <person name="Umetsu J."/>
            <person name="Higashi K."/>
            <person name="Shibata D."/>
            <person name="Kamiya Y."/>
            <person name="Sato N."/>
            <person name="Nakamura Y."/>
            <person name="Tabata S."/>
            <person name="Ida S."/>
            <person name="Kurokawa K."/>
            <person name="Ohta H."/>
        </authorList>
    </citation>
    <scope>NUCLEOTIDE SEQUENCE [LARGE SCALE GENOMIC DNA]</scope>
    <source>
        <strain evidence="10 11">NIES-2285</strain>
    </source>
</reference>
<keyword evidence="8" id="KW-0732">Signal</keyword>
<feature type="chain" id="PRO_5012508058" description="EGF-like domain-containing protein" evidence="8">
    <location>
        <begin position="23"/>
        <end position="929"/>
    </location>
</feature>
<dbReference type="InterPro" id="IPR000742">
    <property type="entry name" value="EGF"/>
</dbReference>
<feature type="domain" description="EGF-like" evidence="9">
    <location>
        <begin position="628"/>
        <end position="639"/>
    </location>
</feature>
<evidence type="ECO:0000256" key="2">
    <source>
        <dbReference type="ARBA" id="ARBA00005542"/>
    </source>
</evidence>
<evidence type="ECO:0000259" key="9">
    <source>
        <dbReference type="PROSITE" id="PS00022"/>
    </source>
</evidence>
<feature type="transmembrane region" description="Helical" evidence="7">
    <location>
        <begin position="854"/>
        <end position="873"/>
    </location>
</feature>
<evidence type="ECO:0000313" key="10">
    <source>
        <dbReference type="EMBL" id="GAQ87659.1"/>
    </source>
</evidence>
<dbReference type="EMBL" id="DF237317">
    <property type="protein sequence ID" value="GAQ87659.1"/>
    <property type="molecule type" value="Genomic_DNA"/>
</dbReference>
<dbReference type="PANTHER" id="PTHR14319:SF3">
    <property type="entry name" value="TRANSMEMBRANE PROTEIN-LIKE PROTEIN"/>
    <property type="match status" value="1"/>
</dbReference>
<evidence type="ECO:0000313" key="11">
    <source>
        <dbReference type="Proteomes" id="UP000054558"/>
    </source>
</evidence>
<evidence type="ECO:0000256" key="8">
    <source>
        <dbReference type="SAM" id="SignalP"/>
    </source>
</evidence>
<dbReference type="PANTHER" id="PTHR14319">
    <property type="entry name" value="FIVE-SPAN TRANSMEMBRANE PROTEIN M83"/>
    <property type="match status" value="1"/>
</dbReference>
<keyword evidence="6 7" id="KW-0472">Membrane</keyword>
<evidence type="ECO:0000256" key="7">
    <source>
        <dbReference type="SAM" id="Phobius"/>
    </source>
</evidence>
<name>A0A1Y1IE11_KLENI</name>
<keyword evidence="4 7" id="KW-0812">Transmembrane</keyword>
<dbReference type="PROSITE" id="PS00022">
    <property type="entry name" value="EGF_1"/>
    <property type="match status" value="1"/>
</dbReference>
<keyword evidence="5 7" id="KW-1133">Transmembrane helix</keyword>
<dbReference type="InterPro" id="IPR021910">
    <property type="entry name" value="NGX6/PGAP6/MYMK"/>
</dbReference>
<evidence type="ECO:0000256" key="3">
    <source>
        <dbReference type="ARBA" id="ARBA00022475"/>
    </source>
</evidence>
<proteinExistence type="inferred from homology"/>
<keyword evidence="3" id="KW-1003">Cell membrane</keyword>
<gene>
    <name evidence="10" type="ORF">KFL_003680090</name>
</gene>
<sequence>MASGCTTYLAAAFLVVVSRVVAASLGPSPAGAMAASSLQAHGAEQALPEQAIAESLDATWPQVEAQSWPDCVVGPDNYKYIFLGAVPGGTKELHIDLRKQWDGESGPMLCLRRGGPPLPSNTTWLSLSGAATAAGWAVNSSFVGACGPFVADMHLALSEAHVLEGPWWLALFTDPSETRFQSKMIQRGPVYPFSLNVTIAGCGSGEQCQQNKLGSLQAGGGLDSDATASQAPLRLASSPPSFVEAMLQNGQTLLSTLESTLPWSNPAPSARSDPTAAAPAATSAECYSANQSFPLYVPSPATLNLSLRLLQSPDGSPLPNFSAQLRWGATPVVPSMGAPVPDGQISIPSAGLLEAQVPNARAGWWYLRIVSENATGDGRFCVESWQWEAIGCEEGRAGERCAWPVTRLGRVLTSPSFSALYRPTSWADTAGGWFTVHMSPPLAAISQRAVQIRLINAESPSSSLVASGRWAYLSFPISDVSAGQTLAVEARWSKDSSPSGRVHLFSKLGAAPTADDFDFATSFNGSTKASKKVGVGQDWPADGAARLSRGKTDSLSVSVQYPAAGAWYVGLFFAPILEDTWPAASDPPGEVLPVELRVRVGGCPRDCSGHGNCASYFDEGRARVWSTCECDRTHGGVDCSVEVLFPDQESRHVLALTLSNAAAIPAAGWAFTHQAYPEWIVFTCGGLASAVYHMCDAGSTCLAQYGTLQFADFLLSFLAVVLTCLHLAPLPPRATAPAQLSATLLLALVAKDNATSGWSLVIVAALGALALALGWGLEAGMHRKRQPDGPHQSWGAHMRHVLEAKWLRCVALPTTAPALVRWFGRRYRWPYLVGGLAMLGLAAAAWAFESGPTYWFWHSLWHVAIFMCPFFLLSATTAPQDARGSAAAQGYAAVLDEETDQCADVEERELRVVVEPPRSSLPAGEGLSS</sequence>
<evidence type="ECO:0000256" key="1">
    <source>
        <dbReference type="ARBA" id="ARBA00004651"/>
    </source>
</evidence>
<organism evidence="10 11">
    <name type="scientific">Klebsormidium nitens</name>
    <name type="common">Green alga</name>
    <name type="synonym">Ulothrix nitens</name>
    <dbReference type="NCBI Taxonomy" id="105231"/>
    <lineage>
        <taxon>Eukaryota</taxon>
        <taxon>Viridiplantae</taxon>
        <taxon>Streptophyta</taxon>
        <taxon>Klebsormidiophyceae</taxon>
        <taxon>Klebsormidiales</taxon>
        <taxon>Klebsormidiaceae</taxon>
        <taxon>Klebsormidium</taxon>
    </lineage>
</organism>
<comment type="subcellular location">
    <subcellularLocation>
        <location evidence="1">Cell membrane</location>
        <topology evidence="1">Multi-pass membrane protein</topology>
    </subcellularLocation>
</comment>
<feature type="transmembrane region" description="Helical" evidence="7">
    <location>
        <begin position="829"/>
        <end position="848"/>
    </location>
</feature>
<dbReference type="Pfam" id="PF12036">
    <property type="entry name" value="DUF3522"/>
    <property type="match status" value="1"/>
</dbReference>
<feature type="transmembrane region" description="Helical" evidence="7">
    <location>
        <begin position="756"/>
        <end position="777"/>
    </location>
</feature>
<keyword evidence="11" id="KW-1185">Reference proteome</keyword>